<evidence type="ECO:0000313" key="14">
    <source>
        <dbReference type="EnsemblMetazoa" id="AALFPA23_014795.P21476"/>
    </source>
</evidence>
<evidence type="ECO:0000256" key="6">
    <source>
        <dbReference type="ARBA" id="ARBA00023159"/>
    </source>
</evidence>
<evidence type="ECO:0000256" key="3">
    <source>
        <dbReference type="ARBA" id="ARBA00020636"/>
    </source>
</evidence>
<dbReference type="SUPFAM" id="SSF140718">
    <property type="entry name" value="Mediator hinge subcomplex-like"/>
    <property type="match status" value="1"/>
</dbReference>
<evidence type="ECO:0000256" key="5">
    <source>
        <dbReference type="ARBA" id="ARBA00023054"/>
    </source>
</evidence>
<keyword evidence="5 12" id="KW-0175">Coiled coil</keyword>
<evidence type="ECO:0000256" key="12">
    <source>
        <dbReference type="SAM" id="Coils"/>
    </source>
</evidence>
<proteinExistence type="inferred from homology"/>
<evidence type="ECO:0000256" key="11">
    <source>
        <dbReference type="RuleBase" id="RU364145"/>
    </source>
</evidence>
<keyword evidence="6 11" id="KW-0010">Activator</keyword>
<keyword evidence="15" id="KW-1185">Reference proteome</keyword>
<accession>A0ABM1Z3U6</accession>
<organism evidence="14 15">
    <name type="scientific">Aedes albopictus</name>
    <name type="common">Asian tiger mosquito</name>
    <name type="synonym">Stegomyia albopicta</name>
    <dbReference type="NCBI Taxonomy" id="7160"/>
    <lineage>
        <taxon>Eukaryota</taxon>
        <taxon>Metazoa</taxon>
        <taxon>Ecdysozoa</taxon>
        <taxon>Arthropoda</taxon>
        <taxon>Hexapoda</taxon>
        <taxon>Insecta</taxon>
        <taxon>Pterygota</taxon>
        <taxon>Neoptera</taxon>
        <taxon>Endopterygota</taxon>
        <taxon>Diptera</taxon>
        <taxon>Nematocera</taxon>
        <taxon>Culicoidea</taxon>
        <taxon>Culicidae</taxon>
        <taxon>Culicinae</taxon>
        <taxon>Aedini</taxon>
        <taxon>Aedes</taxon>
        <taxon>Stegomyia</taxon>
    </lineage>
</organism>
<evidence type="ECO:0000256" key="13">
    <source>
        <dbReference type="SAM" id="MobiDB-lite"/>
    </source>
</evidence>
<evidence type="ECO:0000256" key="10">
    <source>
        <dbReference type="ARBA" id="ARBA00031260"/>
    </source>
</evidence>
<evidence type="ECO:0000256" key="1">
    <source>
        <dbReference type="ARBA" id="ARBA00004123"/>
    </source>
</evidence>
<dbReference type="InterPro" id="IPR011425">
    <property type="entry name" value="Med9"/>
</dbReference>
<dbReference type="PANTHER" id="PTHR20844">
    <property type="entry name" value="MEDIATOR OF RNA POLYMERASE II TRANSCRIPTION, SUBUNIT 9"/>
    <property type="match status" value="1"/>
</dbReference>
<evidence type="ECO:0000256" key="8">
    <source>
        <dbReference type="ARBA" id="ARBA00023242"/>
    </source>
</evidence>
<evidence type="ECO:0000313" key="15">
    <source>
        <dbReference type="Proteomes" id="UP000069940"/>
    </source>
</evidence>
<sequence>MESMQLDQIDVKPQLLTGSNENSSSESESQKVTELEILPVIYEIIRSIEKDPVDNATKQKESQDCSQKVLELQKRLESARITIRQLPGIEYSKEEQLRRLESLRKQLALKQQLIKKYKNVQF</sequence>
<evidence type="ECO:0000256" key="9">
    <source>
        <dbReference type="ARBA" id="ARBA00025687"/>
    </source>
</evidence>
<dbReference type="InterPro" id="IPR039242">
    <property type="entry name" value="MED9_metazoa"/>
</dbReference>
<dbReference type="PANTHER" id="PTHR20844:SF0">
    <property type="entry name" value="MEDIATOR OF RNA POLYMERASE II TRANSCRIPTION SUBUNIT 9"/>
    <property type="match status" value="1"/>
</dbReference>
<feature type="coiled-coil region" evidence="12">
    <location>
        <begin position="93"/>
        <end position="120"/>
    </location>
</feature>
<name>A0ABM1Z3U6_AEDAL</name>
<keyword evidence="7 11" id="KW-0804">Transcription</keyword>
<evidence type="ECO:0000256" key="4">
    <source>
        <dbReference type="ARBA" id="ARBA00023015"/>
    </source>
</evidence>
<keyword evidence="4 11" id="KW-0805">Transcription regulation</keyword>
<dbReference type="Pfam" id="PF07544">
    <property type="entry name" value="Med9"/>
    <property type="match status" value="1"/>
</dbReference>
<comment type="similarity">
    <text evidence="2 11">Belongs to the Mediator complex subunit 9 family.</text>
</comment>
<protein>
    <recommendedName>
        <fullName evidence="3 11">Mediator of RNA polymerase II transcription subunit 9</fullName>
    </recommendedName>
    <alternativeName>
        <fullName evidence="10 11">Mediator complex subunit 9</fullName>
    </alternativeName>
</protein>
<feature type="region of interest" description="Disordered" evidence="13">
    <location>
        <begin position="1"/>
        <end position="32"/>
    </location>
</feature>
<comment type="subunit">
    <text evidence="11">Component of the Mediator complex.</text>
</comment>
<comment type="subcellular location">
    <subcellularLocation>
        <location evidence="1 11">Nucleus</location>
    </subcellularLocation>
</comment>
<dbReference type="InterPro" id="IPR037212">
    <property type="entry name" value="Med7/Med21-like"/>
</dbReference>
<dbReference type="EnsemblMetazoa" id="AALFPA23_013825.R20053">
    <property type="protein sequence ID" value="AALFPA23_013825.P20053"/>
    <property type="gene ID" value="AALFPA23_013825"/>
</dbReference>
<evidence type="ECO:0000256" key="7">
    <source>
        <dbReference type="ARBA" id="ARBA00023163"/>
    </source>
</evidence>
<comment type="function">
    <text evidence="9 11">Component of the Mediator complex, a coactivator involved in the regulated transcription of nearly all RNA polymerase II-dependent genes. Mediator functions as a bridge to convey information from gene-specific regulatory proteins to the basal RNA polymerase II transcription machinery. Mediator is recruited to promoters by direct interactions with regulatory proteins and serves as a scaffold for the assembly of a functional preinitiation complex with RNA polymerase II and the general transcription factors.</text>
</comment>
<keyword evidence="8 11" id="KW-0539">Nucleus</keyword>
<reference evidence="14" key="2">
    <citation type="submission" date="2025-05" db="UniProtKB">
        <authorList>
            <consortium name="EnsemblMetazoa"/>
        </authorList>
    </citation>
    <scope>IDENTIFICATION</scope>
    <source>
        <strain evidence="14">Foshan</strain>
    </source>
</reference>
<gene>
    <name evidence="14" type="primary">109407042</name>
    <name evidence="11" type="synonym">MED9</name>
</gene>
<dbReference type="EnsemblMetazoa" id="AALFPA23_014795.R21476">
    <property type="protein sequence ID" value="AALFPA23_014795.P21476"/>
    <property type="gene ID" value="AALFPA23_014795"/>
</dbReference>
<dbReference type="Proteomes" id="UP000069940">
    <property type="component" value="Unassembled WGS sequence"/>
</dbReference>
<reference evidence="15" key="1">
    <citation type="journal article" date="2015" name="Proc. Natl. Acad. Sci. U.S.A.">
        <title>Genome sequence of the Asian Tiger mosquito, Aedes albopictus, reveals insights into its biology, genetics, and evolution.</title>
        <authorList>
            <person name="Chen X.G."/>
            <person name="Jiang X."/>
            <person name="Gu J."/>
            <person name="Xu M."/>
            <person name="Wu Y."/>
            <person name="Deng Y."/>
            <person name="Zhang C."/>
            <person name="Bonizzoni M."/>
            <person name="Dermauw W."/>
            <person name="Vontas J."/>
            <person name="Armbruster P."/>
            <person name="Huang X."/>
            <person name="Yang Y."/>
            <person name="Zhang H."/>
            <person name="He W."/>
            <person name="Peng H."/>
            <person name="Liu Y."/>
            <person name="Wu K."/>
            <person name="Chen J."/>
            <person name="Lirakis M."/>
            <person name="Topalis P."/>
            <person name="Van Leeuwen T."/>
            <person name="Hall A.B."/>
            <person name="Jiang X."/>
            <person name="Thorpe C."/>
            <person name="Mueller R.L."/>
            <person name="Sun C."/>
            <person name="Waterhouse R.M."/>
            <person name="Yan G."/>
            <person name="Tu Z.J."/>
            <person name="Fang X."/>
            <person name="James A.A."/>
        </authorList>
    </citation>
    <scope>NUCLEOTIDE SEQUENCE [LARGE SCALE GENOMIC DNA]</scope>
    <source>
        <strain evidence="15">Foshan</strain>
    </source>
</reference>
<evidence type="ECO:0000256" key="2">
    <source>
        <dbReference type="ARBA" id="ARBA00008089"/>
    </source>
</evidence>